<reference evidence="1 2" key="2">
    <citation type="journal article" date="2022" name="Mol. Ecol. Resour.">
        <title>The genomes of chicory, endive, great burdock and yacon provide insights into Asteraceae paleo-polyploidization history and plant inulin production.</title>
        <authorList>
            <person name="Fan W."/>
            <person name="Wang S."/>
            <person name="Wang H."/>
            <person name="Wang A."/>
            <person name="Jiang F."/>
            <person name="Liu H."/>
            <person name="Zhao H."/>
            <person name="Xu D."/>
            <person name="Zhang Y."/>
        </authorList>
    </citation>
    <scope>NUCLEOTIDE SEQUENCE [LARGE SCALE GENOMIC DNA]</scope>
    <source>
        <strain evidence="2">cv. Yunnan</strain>
        <tissue evidence="1">Leaves</tissue>
    </source>
</reference>
<dbReference type="Proteomes" id="UP001056120">
    <property type="component" value="Linkage Group LG01"/>
</dbReference>
<protein>
    <submittedName>
        <fullName evidence="1">Uncharacterized protein</fullName>
    </submittedName>
</protein>
<comment type="caution">
    <text evidence="1">The sequence shown here is derived from an EMBL/GenBank/DDBJ whole genome shotgun (WGS) entry which is preliminary data.</text>
</comment>
<dbReference type="EMBL" id="CM042018">
    <property type="protein sequence ID" value="KAI3830140.1"/>
    <property type="molecule type" value="Genomic_DNA"/>
</dbReference>
<organism evidence="1 2">
    <name type="scientific">Smallanthus sonchifolius</name>
    <dbReference type="NCBI Taxonomy" id="185202"/>
    <lineage>
        <taxon>Eukaryota</taxon>
        <taxon>Viridiplantae</taxon>
        <taxon>Streptophyta</taxon>
        <taxon>Embryophyta</taxon>
        <taxon>Tracheophyta</taxon>
        <taxon>Spermatophyta</taxon>
        <taxon>Magnoliopsida</taxon>
        <taxon>eudicotyledons</taxon>
        <taxon>Gunneridae</taxon>
        <taxon>Pentapetalae</taxon>
        <taxon>asterids</taxon>
        <taxon>campanulids</taxon>
        <taxon>Asterales</taxon>
        <taxon>Asteraceae</taxon>
        <taxon>Asteroideae</taxon>
        <taxon>Heliantheae alliance</taxon>
        <taxon>Millerieae</taxon>
        <taxon>Smallanthus</taxon>
    </lineage>
</organism>
<proteinExistence type="predicted"/>
<reference evidence="2" key="1">
    <citation type="journal article" date="2022" name="Mol. Ecol. Resour.">
        <title>The genomes of chicory, endive, great burdock and yacon provide insights into Asteraceae palaeo-polyploidization history and plant inulin production.</title>
        <authorList>
            <person name="Fan W."/>
            <person name="Wang S."/>
            <person name="Wang H."/>
            <person name="Wang A."/>
            <person name="Jiang F."/>
            <person name="Liu H."/>
            <person name="Zhao H."/>
            <person name="Xu D."/>
            <person name="Zhang Y."/>
        </authorList>
    </citation>
    <scope>NUCLEOTIDE SEQUENCE [LARGE SCALE GENOMIC DNA]</scope>
    <source>
        <strain evidence="2">cv. Yunnan</strain>
    </source>
</reference>
<gene>
    <name evidence="1" type="ORF">L1987_04274</name>
</gene>
<name>A0ACB9KD63_9ASTR</name>
<evidence type="ECO:0000313" key="2">
    <source>
        <dbReference type="Proteomes" id="UP001056120"/>
    </source>
</evidence>
<sequence length="76" mass="8679">MDSHISNFSIIENDNATIVWARWWTVIGRPLRTPTAISLLRSTVRKPSLDAKSFLQILGLSFVESVMHSIDLKLQR</sequence>
<keyword evidence="2" id="KW-1185">Reference proteome</keyword>
<evidence type="ECO:0000313" key="1">
    <source>
        <dbReference type="EMBL" id="KAI3830140.1"/>
    </source>
</evidence>
<accession>A0ACB9KD63</accession>